<feature type="region of interest" description="Disordered" evidence="2">
    <location>
        <begin position="538"/>
        <end position="589"/>
    </location>
</feature>
<proteinExistence type="predicted"/>
<feature type="region of interest" description="Disordered" evidence="2">
    <location>
        <begin position="1185"/>
        <end position="1224"/>
    </location>
</feature>
<feature type="compositionally biased region" description="Polar residues" evidence="2">
    <location>
        <begin position="1332"/>
        <end position="1341"/>
    </location>
</feature>
<feature type="compositionally biased region" description="Basic and acidic residues" evidence="2">
    <location>
        <begin position="2387"/>
        <end position="2398"/>
    </location>
</feature>
<accession>A0AA88Y2E8</accession>
<feature type="compositionally biased region" description="Polar residues" evidence="2">
    <location>
        <begin position="2356"/>
        <end position="2367"/>
    </location>
</feature>
<feature type="compositionally biased region" description="Polar residues" evidence="2">
    <location>
        <begin position="775"/>
        <end position="786"/>
    </location>
</feature>
<feature type="coiled-coil region" evidence="1">
    <location>
        <begin position="1385"/>
        <end position="1412"/>
    </location>
</feature>
<feature type="region of interest" description="Disordered" evidence="2">
    <location>
        <begin position="146"/>
        <end position="174"/>
    </location>
</feature>
<feature type="region of interest" description="Disordered" evidence="2">
    <location>
        <begin position="1791"/>
        <end position="1842"/>
    </location>
</feature>
<dbReference type="EMBL" id="VSWD01000007">
    <property type="protein sequence ID" value="KAK3096546.1"/>
    <property type="molecule type" value="Genomic_DNA"/>
</dbReference>
<evidence type="ECO:0000256" key="1">
    <source>
        <dbReference type="SAM" id="Coils"/>
    </source>
</evidence>
<feature type="region of interest" description="Disordered" evidence="2">
    <location>
        <begin position="490"/>
        <end position="525"/>
    </location>
</feature>
<feature type="compositionally biased region" description="Polar residues" evidence="2">
    <location>
        <begin position="1236"/>
        <end position="1247"/>
    </location>
</feature>
<feature type="compositionally biased region" description="Polar residues" evidence="2">
    <location>
        <begin position="368"/>
        <end position="386"/>
    </location>
</feature>
<organism evidence="3 4">
    <name type="scientific">Pinctada imbricata</name>
    <name type="common">Atlantic pearl-oyster</name>
    <name type="synonym">Pinctada martensii</name>
    <dbReference type="NCBI Taxonomy" id="66713"/>
    <lineage>
        <taxon>Eukaryota</taxon>
        <taxon>Metazoa</taxon>
        <taxon>Spiralia</taxon>
        <taxon>Lophotrochozoa</taxon>
        <taxon>Mollusca</taxon>
        <taxon>Bivalvia</taxon>
        <taxon>Autobranchia</taxon>
        <taxon>Pteriomorphia</taxon>
        <taxon>Pterioida</taxon>
        <taxon>Pterioidea</taxon>
        <taxon>Pteriidae</taxon>
        <taxon>Pinctada</taxon>
    </lineage>
</organism>
<feature type="region of interest" description="Disordered" evidence="2">
    <location>
        <begin position="667"/>
        <end position="687"/>
    </location>
</feature>
<keyword evidence="1" id="KW-0175">Coiled coil</keyword>
<feature type="region of interest" description="Disordered" evidence="2">
    <location>
        <begin position="265"/>
        <end position="284"/>
    </location>
</feature>
<feature type="compositionally biased region" description="Basic residues" evidence="2">
    <location>
        <begin position="333"/>
        <end position="343"/>
    </location>
</feature>
<feature type="region of interest" description="Disordered" evidence="2">
    <location>
        <begin position="626"/>
        <end position="648"/>
    </location>
</feature>
<feature type="region of interest" description="Disordered" evidence="2">
    <location>
        <begin position="2246"/>
        <end position="2283"/>
    </location>
</feature>
<feature type="compositionally biased region" description="Basic and acidic residues" evidence="2">
    <location>
        <begin position="1812"/>
        <end position="1833"/>
    </location>
</feature>
<feature type="compositionally biased region" description="Basic and acidic residues" evidence="2">
    <location>
        <begin position="759"/>
        <end position="768"/>
    </location>
</feature>
<feature type="compositionally biased region" description="Basic residues" evidence="2">
    <location>
        <begin position="552"/>
        <end position="563"/>
    </location>
</feature>
<feature type="compositionally biased region" description="Basic residues" evidence="2">
    <location>
        <begin position="1191"/>
        <end position="1207"/>
    </location>
</feature>
<reference evidence="3" key="1">
    <citation type="submission" date="2019-08" db="EMBL/GenBank/DDBJ databases">
        <title>The improved chromosome-level genome for the pearl oyster Pinctada fucata martensii using PacBio sequencing and Hi-C.</title>
        <authorList>
            <person name="Zheng Z."/>
        </authorList>
    </citation>
    <scope>NUCLEOTIDE SEQUENCE</scope>
    <source>
        <strain evidence="3">ZZ-2019</strain>
        <tissue evidence="3">Adductor muscle</tissue>
    </source>
</reference>
<sequence length="2428" mass="264854">MNNFGKPENLAGWRVNVRVSCPVSSVGYLLTKKYVKTYKMLIHECKYLEEYLSLKRKGMNPPLTVYGLDLEKLLDDYAALKAAEHQRYDIGTDSLWKQFDILTESLKAKTSARQLKMQGDNQSTRMRRMLADNRKKLHLRKQLRSVQNRLKDSHVSPDSNSKSPETAQRKSVNFVTAHSEEDVDNIGSTDDATMDDSIVVRSFNDTFTTCTDSEVMEVSAASPLATTITNVTISPAVNSLATDSRGFTTVQDQSISHPPTILELQDSQEEEEHSYSSKDSQSQHSIVVNQVERTEAPVLDPDKSSPTDIDGNKSTENENQTSEKLSSTASRSTGRRRRGRGKNSKTDTPTSGDTENRRVTRSAKKNLQFPSVETPCVQSADTSTAEMHSKKDDRKSKKSPPQSVLAMAKNTVSEPGISLNQTNQICDIHVNSNISSDKTKSGTSIVGQDMSLNVPVSNIESSGQLNQTSNSLIPLQSNLELIDHAGDRLRTTEPSCSATNVGSDVSVKEKQGSNSGSAENGLEAITSCGDGTRVKITQNVVSRSEPNTDHLNKRKRNLRKKQGSGKFGDRKNLLQNENSNDTEEGSRMSSVYDTNIPTFYEQILNNPLLHEKLAENINKQLLNNSLNKSKDRSTHNASVDTSAGPSQLNESVVLASDVARSLKDATEVFSPKPAQPAQPPDKQMSNSLNTDLHDILDLHETRMSEGTVNGILDMTKSDPLFESLFNLFAPYSAGQDSSLPQKTDFSGITLEMGKEAKADNSKCTGDKVRSRHNTSKNSTANISMPSFTDCPEPSHTSSEENLIMEILQSPQVHSSLKPLEDVEMTSPDKEHILNAVSSTTTTISDSLVSSIHTTLGNDILPLPAADQKGMAFTTSSAILPVCAPGLQTSTSSEVFSSQHTPQFSHTASLSVQPSLQSSHKMVPSNVPTVTSSQTLVQLDQHNFHSVASPSVHSPAVYDAVSSSPFHSPITSACSPVSRTHKIGEMGCMSRSPLCGEKLNLLQEKQEQEMLIRESRTECDKPINDTVGNEVGKGGSEQISNCEKAVNELCIDKQEVPSSSVSMQALKSSMFTEKESNDADSDSLERFKATVTHTDGLSILSLKETNLEKSRKSCKKSKSRSFNSSHEDNGPKEISYTAFLNEVQEAENSSTPVVSKSVSMTTEGNAISPQESITNEMMSFVTMLKEGLNPKRNNKKKTSKAQVKKGRKRNEDKNPKPKVLKDQWSPDLKALVQIVTAENSPKSSQKGSKQTDKSPLKNRKSTPAREGGKNSKRKSKDKANVTSDEIVEQFVHDDKVSQFAGESEADKFRTTPVSMHSFSDIEKRTDGCESNDLDSSITSNDGVESLKSKRDDLNITSDQHGSCKSSDEEGGFSDMSSITSISSIKMALLDKLKKSADKKLKSAEEELESAIASVCEPPSQPKHVTLEQKNDETDGMNSISTVHGGNKLLSMPTLDSLITNQVSPGNLDSCSTTNKEEYQTKVAREQSTVVHKFAIPSSSTVDAQIVCSMAQPSTSTIGYETPSQSNVQNQNESERDYSKIFYSENQDFLELGSPGRTMDATDFNSPSMNNMTTPMSFTGAHLTGNSGASNGIIVSKCEENVIDIHFCSPEGQQSSVTTQNIMVGGQVVGNVPVSTVIQNIVGNSSNINTSLPQQIIILPPQQDISSNVIDINLPTAVSSATLQPNYTEAVMQPHVSLNAGQSSTVTSTIFGNSNRIQTTQQLQVGDVLTQDYIMSERCRDAIAQYNANAQVNGSKLIAVPVGLQLPNKNLHVKSLNFGPDAEEKIRTIGYGRGKKKTVEQTKAKKGRNTQKTQDWRKRQKAKEDGKQENLETGKRKTRGKKSAETDLIPDKSLTVFMKEGDITLKQMPKNTSFKLNSPNVESDDSDYIPDNSGTIFLNQNEVAKLNVPTNARQKVSFRRTRVGKSKFNSSQITVTSPNMVKSVVPQSFSETPSSFQTQLLSKKLLFSSEDRHQSDQFQDVSFSAGKEARNQDFENTVRVTKSSGTAISSQSDLLGNIASISNIQPQDSVQRVTEQENSEDSDIDVDGDWQCPLTLQNTESGLNNSVCDELSSITNRTTKCAAVDASIVSCSDKLPSQKSSVQGKRCSGNNSLFSILCNYGDSSEDSSDSATEENQPKFSSQNSHTSHTQKGCNVTTSSNNTCSAIYGTKVMASAGASFMNGYEKFSDVNRQTHSSAGTKLIEASAKNFDKDNFGQCSSHTTTTTTKVLGGSPCSSVYRENFGPRSVESVTSSVGASPWSTGSVHSPSGAQERPKSRYNLMMTPPKKRITATLKNGEGFYYYHSSSSAKENSPLPATPEKQECDSSLPVLQKSPKTPKGKRTPVNFDSVRRSPRLMMSPSQRSRSQVGASGTGTPGSEKKRNNLFGVKRAREETSEQAERKTKKSKTGGKKAVDLGKVDLDKFLSKIHKK</sequence>
<feature type="region of interest" description="Disordered" evidence="2">
    <location>
        <begin position="759"/>
        <end position="797"/>
    </location>
</feature>
<feature type="compositionally biased region" description="Basic and acidic residues" evidence="2">
    <location>
        <begin position="1208"/>
        <end position="1220"/>
    </location>
</feature>
<feature type="compositionally biased region" description="Basic and acidic residues" evidence="2">
    <location>
        <begin position="293"/>
        <end position="316"/>
    </location>
</feature>
<feature type="region of interest" description="Disordered" evidence="2">
    <location>
        <begin position="1323"/>
        <end position="1373"/>
    </location>
</feature>
<keyword evidence="4" id="KW-1185">Reference proteome</keyword>
<evidence type="ECO:0000313" key="4">
    <source>
        <dbReference type="Proteomes" id="UP001186944"/>
    </source>
</evidence>
<dbReference type="Proteomes" id="UP001186944">
    <property type="component" value="Unassembled WGS sequence"/>
</dbReference>
<feature type="compositionally biased region" description="Polar residues" evidence="2">
    <location>
        <begin position="156"/>
        <end position="174"/>
    </location>
</feature>
<evidence type="ECO:0000313" key="3">
    <source>
        <dbReference type="EMBL" id="KAK3096546.1"/>
    </source>
</evidence>
<evidence type="ECO:0000256" key="2">
    <source>
        <dbReference type="SAM" id="MobiDB-lite"/>
    </source>
</evidence>
<feature type="compositionally biased region" description="Polar residues" evidence="2">
    <location>
        <begin position="635"/>
        <end position="648"/>
    </location>
</feature>
<name>A0AA88Y2E8_PINIB</name>
<feature type="region of interest" description="Disordered" evidence="2">
    <location>
        <begin position="2302"/>
        <end position="2428"/>
    </location>
</feature>
<comment type="caution">
    <text evidence="3">The sequence shown here is derived from an EMBL/GenBank/DDBJ whole genome shotgun (WGS) entry which is preliminary data.</text>
</comment>
<protein>
    <submittedName>
        <fullName evidence="3">Uncharacterized protein</fullName>
    </submittedName>
</protein>
<feature type="compositionally biased region" description="Polar residues" evidence="2">
    <location>
        <begin position="2131"/>
        <end position="2153"/>
    </location>
</feature>
<feature type="compositionally biased region" description="Basic and acidic residues" evidence="2">
    <location>
        <begin position="1343"/>
        <end position="1352"/>
    </location>
</feature>
<feature type="compositionally biased region" description="Basic and acidic residues" evidence="2">
    <location>
        <begin position="2409"/>
        <end position="2422"/>
    </location>
</feature>
<feature type="compositionally biased region" description="Polar residues" evidence="2">
    <location>
        <begin position="2246"/>
        <end position="2267"/>
    </location>
</feature>
<gene>
    <name evidence="3" type="ORF">FSP39_001160</name>
</gene>
<feature type="region of interest" description="Disordered" evidence="2">
    <location>
        <begin position="1236"/>
        <end position="1281"/>
    </location>
</feature>
<feature type="compositionally biased region" description="Polar residues" evidence="2">
    <location>
        <begin position="1353"/>
        <end position="1363"/>
    </location>
</feature>
<feature type="compositionally biased region" description="Polar residues" evidence="2">
    <location>
        <begin position="492"/>
        <end position="503"/>
    </location>
</feature>
<feature type="region of interest" description="Disordered" evidence="2">
    <location>
        <begin position="293"/>
        <end position="405"/>
    </location>
</feature>
<feature type="region of interest" description="Disordered" evidence="2">
    <location>
        <begin position="2123"/>
        <end position="2153"/>
    </location>
</feature>
<feature type="region of interest" description="Disordered" evidence="2">
    <location>
        <begin position="1107"/>
        <end position="1131"/>
    </location>
</feature>